<evidence type="ECO:0000259" key="11">
    <source>
        <dbReference type="Pfam" id="PF08234"/>
    </source>
</evidence>
<dbReference type="GO" id="GO:0051301">
    <property type="term" value="P:cell division"/>
    <property type="evidence" value="ECO:0007669"/>
    <property type="project" value="UniProtKB-UniRule"/>
</dbReference>
<keyword evidence="4 9" id="KW-0132">Cell division</keyword>
<keyword evidence="7 9" id="KW-0131">Cell cycle</keyword>
<sequence length="244" mass="27682">MTTLGFTSNFVTRLEESRRKLDDFVETNKRAADSRVVDLKKIQADEQQGIDALLRQLKSLQYERGVAAMSTNGSDKNAAGSLAVQLKKFESKQVKLEEELSMLKSKNRIEQAQLDEVLAEEAAVRKKADEVRAKKEEIEMARGFTLEDLTKGLLNYRFTGLTFERSEKGALSFKFTKLDKEDPKRPFTFILSMDENNDYKLLSVNPPLDKTKTDRVLEALNADGKNGFNSLAVGMRKLFKETIQ</sequence>
<feature type="domain" description="Chromosome segregation protein Spc25 C-terminal" evidence="11">
    <location>
        <begin position="167"/>
        <end position="240"/>
    </location>
</feature>
<keyword evidence="5 9" id="KW-0498">Mitosis</keyword>
<comment type="subunit">
    <text evidence="9">Component of the NDC80 complex.</text>
</comment>
<dbReference type="GO" id="GO:0000776">
    <property type="term" value="C:kinetochore"/>
    <property type="evidence" value="ECO:0007669"/>
    <property type="project" value="UniProtKB-UniRule"/>
</dbReference>
<evidence type="ECO:0000256" key="8">
    <source>
        <dbReference type="ARBA" id="ARBA00023328"/>
    </source>
</evidence>
<evidence type="ECO:0000256" key="2">
    <source>
        <dbReference type="ARBA" id="ARBA00006379"/>
    </source>
</evidence>
<dbReference type="PANTHER" id="PTHR14281:SF0">
    <property type="entry name" value="KINETOCHORE PROTEIN SPC25"/>
    <property type="match status" value="1"/>
</dbReference>
<evidence type="ECO:0000256" key="1">
    <source>
        <dbReference type="ARBA" id="ARBA00004584"/>
    </source>
</evidence>
<comment type="similarity">
    <text evidence="2 9">Belongs to the SPC25 family.</text>
</comment>
<comment type="subcellular location">
    <subcellularLocation>
        <location evidence="1">Chromosome</location>
        <location evidence="1">Centromere</location>
    </subcellularLocation>
    <subcellularLocation>
        <location evidence="9">Nucleus</location>
    </subcellularLocation>
    <subcellularLocation>
        <location evidence="9">Chromosome</location>
        <location evidence="9">Centromere</location>
        <location evidence="9">Kinetochore</location>
    </subcellularLocation>
</comment>
<dbReference type="PANTHER" id="PTHR14281">
    <property type="entry name" value="KINETOCHORE PROTEIN SPC25-RELATED"/>
    <property type="match status" value="1"/>
</dbReference>
<dbReference type="GO" id="GO:0005634">
    <property type="term" value="C:nucleus"/>
    <property type="evidence" value="ECO:0007669"/>
    <property type="project" value="UniProtKB-SubCell"/>
</dbReference>
<evidence type="ECO:0000256" key="9">
    <source>
        <dbReference type="RuleBase" id="RU367150"/>
    </source>
</evidence>
<dbReference type="CDD" id="cd23784">
    <property type="entry name" value="RWD_Spc25"/>
    <property type="match status" value="1"/>
</dbReference>
<comment type="function">
    <text evidence="9">Acts as a component of the essential kinetochore-associated NDC80 complex, which is required for chromosome segregation and spindle checkpoint activity.</text>
</comment>
<dbReference type="Pfam" id="PF08234">
    <property type="entry name" value="Spindle_Spc25"/>
    <property type="match status" value="1"/>
</dbReference>
<evidence type="ECO:0000313" key="12">
    <source>
        <dbReference type="EMBL" id="KAL3822850.1"/>
    </source>
</evidence>
<evidence type="ECO:0000256" key="4">
    <source>
        <dbReference type="ARBA" id="ARBA00022618"/>
    </source>
</evidence>
<organism evidence="12 13">
    <name type="scientific">Cyclostephanos tholiformis</name>
    <dbReference type="NCBI Taxonomy" id="382380"/>
    <lineage>
        <taxon>Eukaryota</taxon>
        <taxon>Sar</taxon>
        <taxon>Stramenopiles</taxon>
        <taxon>Ochrophyta</taxon>
        <taxon>Bacillariophyta</taxon>
        <taxon>Coscinodiscophyceae</taxon>
        <taxon>Thalassiosirophycidae</taxon>
        <taxon>Stephanodiscales</taxon>
        <taxon>Stephanodiscaceae</taxon>
        <taxon>Cyclostephanos</taxon>
    </lineage>
</organism>
<keyword evidence="6 10" id="KW-0175">Coiled coil</keyword>
<gene>
    <name evidence="12" type="ORF">ACHAXA_006214</name>
</gene>
<name>A0ABD3SEQ2_9STRA</name>
<evidence type="ECO:0000256" key="5">
    <source>
        <dbReference type="ARBA" id="ARBA00022776"/>
    </source>
</evidence>
<keyword evidence="3 9" id="KW-0158">Chromosome</keyword>
<evidence type="ECO:0000256" key="10">
    <source>
        <dbReference type="SAM" id="Coils"/>
    </source>
</evidence>
<dbReference type="Proteomes" id="UP001530377">
    <property type="component" value="Unassembled WGS sequence"/>
</dbReference>
<evidence type="ECO:0000313" key="13">
    <source>
        <dbReference type="Proteomes" id="UP001530377"/>
    </source>
</evidence>
<proteinExistence type="inferred from homology"/>
<keyword evidence="8 9" id="KW-0137">Centromere</keyword>
<dbReference type="EMBL" id="JALLPB020000052">
    <property type="protein sequence ID" value="KAL3822850.1"/>
    <property type="molecule type" value="Genomic_DNA"/>
</dbReference>
<dbReference type="InterPro" id="IPR045143">
    <property type="entry name" value="Spc25"/>
</dbReference>
<dbReference type="Gene3D" id="3.30.457.50">
    <property type="entry name" value="Chromosome segregation protein Spc25"/>
    <property type="match status" value="1"/>
</dbReference>
<dbReference type="AlphaFoldDB" id="A0ABD3SEQ2"/>
<evidence type="ECO:0000256" key="6">
    <source>
        <dbReference type="ARBA" id="ARBA00023054"/>
    </source>
</evidence>
<protein>
    <recommendedName>
        <fullName evidence="9">Kinetochore protein SPC25</fullName>
    </recommendedName>
</protein>
<keyword evidence="9" id="KW-0995">Kinetochore</keyword>
<dbReference type="InterPro" id="IPR013255">
    <property type="entry name" value="Spc25_C"/>
</dbReference>
<keyword evidence="9" id="KW-0539">Nucleus</keyword>
<accession>A0ABD3SEQ2</accession>
<evidence type="ECO:0000256" key="7">
    <source>
        <dbReference type="ARBA" id="ARBA00023306"/>
    </source>
</evidence>
<evidence type="ECO:0000256" key="3">
    <source>
        <dbReference type="ARBA" id="ARBA00022454"/>
    </source>
</evidence>
<reference evidence="12 13" key="1">
    <citation type="submission" date="2024-10" db="EMBL/GenBank/DDBJ databases">
        <title>Updated reference genomes for cyclostephanoid diatoms.</title>
        <authorList>
            <person name="Roberts W.R."/>
            <person name="Alverson A.J."/>
        </authorList>
    </citation>
    <scope>NUCLEOTIDE SEQUENCE [LARGE SCALE GENOMIC DNA]</scope>
    <source>
        <strain evidence="12 13">AJA228-03</strain>
    </source>
</reference>
<comment type="caution">
    <text evidence="12">The sequence shown here is derived from an EMBL/GenBank/DDBJ whole genome shotgun (WGS) entry which is preliminary data.</text>
</comment>
<keyword evidence="13" id="KW-1185">Reference proteome</keyword>
<feature type="coiled-coil region" evidence="10">
    <location>
        <begin position="86"/>
        <end position="113"/>
    </location>
</feature>